<dbReference type="Gene3D" id="3.50.50.60">
    <property type="entry name" value="FAD/NAD(P)-binding domain"/>
    <property type="match status" value="1"/>
</dbReference>
<proteinExistence type="predicted"/>
<reference evidence="1 2" key="1">
    <citation type="submission" date="2019-07" db="EMBL/GenBank/DDBJ databases">
        <title>Hymenobacter sp. straun FUR1 Genome sequencing and assembly.</title>
        <authorList>
            <person name="Chhetri G."/>
        </authorList>
    </citation>
    <scope>NUCLEOTIDE SEQUENCE [LARGE SCALE GENOMIC DNA]</scope>
    <source>
        <strain evidence="1 2">Fur1</strain>
    </source>
</reference>
<protein>
    <submittedName>
        <fullName evidence="1">Phytoene dehydrogenase</fullName>
    </submittedName>
</protein>
<dbReference type="InterPro" id="IPR036188">
    <property type="entry name" value="FAD/NAD-bd_sf"/>
</dbReference>
<dbReference type="Pfam" id="PF13450">
    <property type="entry name" value="NAD_binding_8"/>
    <property type="match status" value="1"/>
</dbReference>
<name>A0A558BLI8_9BACT</name>
<comment type="caution">
    <text evidence="1">The sequence shown here is derived from an EMBL/GenBank/DDBJ whole genome shotgun (WGS) entry which is preliminary data.</text>
</comment>
<sequence length="657" mass="72528">MATSTSTPKIKVAVLGGGVAGMSAAHELAERGFAVDVYERQPVYVGGKARSVDVPFDKLLHLGETALPPAPSPGDARRPDLPGEHGFRFFPGFYKHITDTMKRIPYGTNPQGVFDNLVSSQRVLLARFGQAPLPALVNFPKTCADLETIVQDLTQAHTGLTAADKKLFARNLWQILTSSYERRQQVYERQSWWDFMQTDAERHRDSLPPLAPLRPVAPADGNLGAPASTKPGVPFPYEVYCVGGLTRSLVAAQPKLMSVKTGGDILLQLLLLIGDPTAHTDRILNGPTNEVWLKPWLDYLTTLGVRYHHHRYATRFECDPDTRRITAAFVRPDVGDAEERIEADYYVAAVPVEQMAQVLKNSPDLLKIDATLGFIEKLAAPGTKALNWMNGIQFYLNQDVPLAPGHIICLDSPWAVTAISQAQFWPQHPLSSYGNGEVKGLLSVDVSNWFEKGLNHKSAEKCTLPEIVREVWAELKKSLTQANGECLLTDEMCVGCYVDSDIETGTNQPLPPPIKSPFVADHNTEPLLVNTANSWSLRPESFCGVENLFLASDYVRTNTDLATMEGANEAARRAVNGIIAASGSGAPFCQIWQLHEPDVLAVLRWRDRRRFAKGLPWSDALGDLPTRLLHEANYWWQHLRRPARRPAAAVASTLSPA</sequence>
<dbReference type="GO" id="GO:0016491">
    <property type="term" value="F:oxidoreductase activity"/>
    <property type="evidence" value="ECO:0007669"/>
    <property type="project" value="TreeGrafter"/>
</dbReference>
<dbReference type="RefSeq" id="WP_144852889.1">
    <property type="nucleotide sequence ID" value="NZ_VMRJ01000007.1"/>
</dbReference>
<evidence type="ECO:0000313" key="2">
    <source>
        <dbReference type="Proteomes" id="UP000317624"/>
    </source>
</evidence>
<dbReference type="InterPro" id="IPR050464">
    <property type="entry name" value="Zeta_carotene_desat/Oxidored"/>
</dbReference>
<keyword evidence="2" id="KW-1185">Reference proteome</keyword>
<evidence type="ECO:0000313" key="1">
    <source>
        <dbReference type="EMBL" id="TVT37381.1"/>
    </source>
</evidence>
<dbReference type="PANTHER" id="PTHR42923">
    <property type="entry name" value="PROTOPORPHYRINOGEN OXIDASE"/>
    <property type="match status" value="1"/>
</dbReference>
<dbReference type="Proteomes" id="UP000317624">
    <property type="component" value="Unassembled WGS sequence"/>
</dbReference>
<dbReference type="SUPFAM" id="SSF51971">
    <property type="entry name" value="Nucleotide-binding domain"/>
    <property type="match status" value="1"/>
</dbReference>
<organism evidence="1 2">
    <name type="scientific">Hymenobacter setariae</name>
    <dbReference type="NCBI Taxonomy" id="2594794"/>
    <lineage>
        <taxon>Bacteria</taxon>
        <taxon>Pseudomonadati</taxon>
        <taxon>Bacteroidota</taxon>
        <taxon>Cytophagia</taxon>
        <taxon>Cytophagales</taxon>
        <taxon>Hymenobacteraceae</taxon>
        <taxon>Hymenobacter</taxon>
    </lineage>
</organism>
<dbReference type="EMBL" id="VMRJ01000007">
    <property type="protein sequence ID" value="TVT37381.1"/>
    <property type="molecule type" value="Genomic_DNA"/>
</dbReference>
<accession>A0A558BLI8</accession>
<dbReference type="AlphaFoldDB" id="A0A558BLI8"/>
<gene>
    <name evidence="1" type="ORF">FNT36_23555</name>
</gene>
<dbReference type="PANTHER" id="PTHR42923:SF46">
    <property type="entry name" value="AMINE OXIDASE"/>
    <property type="match status" value="1"/>
</dbReference>
<dbReference type="OrthoDB" id="8845488at2"/>
<dbReference type="PRINTS" id="PR00419">
    <property type="entry name" value="ADXRDTASE"/>
</dbReference>